<accession>A0A3D9LAG2</accession>
<dbReference type="CDD" id="cd06986">
    <property type="entry name" value="cupin_MmsR-like_N"/>
    <property type="match status" value="1"/>
</dbReference>
<evidence type="ECO:0000313" key="6">
    <source>
        <dbReference type="Proteomes" id="UP000256779"/>
    </source>
</evidence>
<dbReference type="OrthoDB" id="9813413at2"/>
<dbReference type="SMART" id="SM00342">
    <property type="entry name" value="HTH_ARAC"/>
    <property type="match status" value="1"/>
</dbReference>
<comment type="caution">
    <text evidence="5">The sequence shown here is derived from an EMBL/GenBank/DDBJ whole genome shotgun (WGS) entry which is preliminary data.</text>
</comment>
<evidence type="ECO:0000256" key="2">
    <source>
        <dbReference type="ARBA" id="ARBA00023125"/>
    </source>
</evidence>
<reference evidence="5 6" key="1">
    <citation type="submission" date="2018-07" db="EMBL/GenBank/DDBJ databases">
        <title>Genomic Encyclopedia of Type Strains, Phase IV (KMG-IV): sequencing the most valuable type-strain genomes for metagenomic binning, comparative biology and taxonomic classification.</title>
        <authorList>
            <person name="Goeker M."/>
        </authorList>
    </citation>
    <scope>NUCLEOTIDE SEQUENCE [LARGE SCALE GENOMIC DNA]</scope>
    <source>
        <strain evidence="5 6">DSM 4134</strain>
    </source>
</reference>
<evidence type="ECO:0000256" key="3">
    <source>
        <dbReference type="ARBA" id="ARBA00023163"/>
    </source>
</evidence>
<dbReference type="SUPFAM" id="SSF46689">
    <property type="entry name" value="Homeodomain-like"/>
    <property type="match status" value="1"/>
</dbReference>
<dbReference type="PRINTS" id="PR00032">
    <property type="entry name" value="HTHARAC"/>
</dbReference>
<keyword evidence="3" id="KW-0804">Transcription</keyword>
<dbReference type="Gene3D" id="1.10.10.60">
    <property type="entry name" value="Homeodomain-like"/>
    <property type="match status" value="2"/>
</dbReference>
<dbReference type="PROSITE" id="PS01124">
    <property type="entry name" value="HTH_ARAC_FAMILY_2"/>
    <property type="match status" value="1"/>
</dbReference>
<gene>
    <name evidence="5" type="ORF">C7460_102248</name>
</gene>
<evidence type="ECO:0000313" key="5">
    <source>
        <dbReference type="EMBL" id="REE02223.1"/>
    </source>
</evidence>
<dbReference type="AlphaFoldDB" id="A0A3D9LAG2"/>
<keyword evidence="2" id="KW-0238">DNA-binding</keyword>
<dbReference type="Pfam" id="PF12833">
    <property type="entry name" value="HTH_18"/>
    <property type="match status" value="1"/>
</dbReference>
<dbReference type="InterPro" id="IPR003313">
    <property type="entry name" value="AraC-bd"/>
</dbReference>
<dbReference type="GO" id="GO:0003700">
    <property type="term" value="F:DNA-binding transcription factor activity"/>
    <property type="evidence" value="ECO:0007669"/>
    <property type="project" value="InterPro"/>
</dbReference>
<name>A0A3D9LAG2_MARFU</name>
<dbReference type="PANTHER" id="PTHR43280:SF30">
    <property type="entry name" value="MMSAB OPERON REGULATORY PROTEIN"/>
    <property type="match status" value="1"/>
</dbReference>
<dbReference type="RefSeq" id="WP_115866750.1">
    <property type="nucleotide sequence ID" value="NZ_QREG01000002.1"/>
</dbReference>
<dbReference type="GO" id="GO:0043565">
    <property type="term" value="F:sequence-specific DNA binding"/>
    <property type="evidence" value="ECO:0007669"/>
    <property type="project" value="InterPro"/>
</dbReference>
<protein>
    <submittedName>
        <fullName evidence="5">AraC family transcriptional regulator</fullName>
    </submittedName>
</protein>
<dbReference type="EMBL" id="QREG01000002">
    <property type="protein sequence ID" value="REE02223.1"/>
    <property type="molecule type" value="Genomic_DNA"/>
</dbReference>
<proteinExistence type="predicted"/>
<dbReference type="Pfam" id="PF02311">
    <property type="entry name" value="AraC_binding"/>
    <property type="match status" value="1"/>
</dbReference>
<dbReference type="Gene3D" id="2.60.120.280">
    <property type="entry name" value="Regulatory protein AraC"/>
    <property type="match status" value="1"/>
</dbReference>
<evidence type="ECO:0000256" key="1">
    <source>
        <dbReference type="ARBA" id="ARBA00023015"/>
    </source>
</evidence>
<sequence length="295" mass="34617">MQKNRALGSGFKGEKIVVIPRGMLHIQNNRALTHHLYITDIGYFPKAVSHYRKRPDGCPEYILIYCIEGKGGIKTGNRNHEMLPNSFFIIEREKAHTYFSHKTQPWTIYWVHFAGTSADHIYERFIGLNQGKPVSIPYQQNKISEFEYIMDTYKLGFTDQVFEYSSMLLHKLLGSFIYYSLKSNTRTESNNDDLVKDITEYLNEKIFESIRIEDIEKRFSRSSSTLFTLFKNKTGYSLIHFFNLIKIQKACELMNLTDLSIKEIGYKLDFRDPLYFSRVFKKYMGTSPSAYRKSL</sequence>
<keyword evidence="6" id="KW-1185">Reference proteome</keyword>
<dbReference type="Proteomes" id="UP000256779">
    <property type="component" value="Unassembled WGS sequence"/>
</dbReference>
<dbReference type="InterPro" id="IPR020449">
    <property type="entry name" value="Tscrpt_reg_AraC-type_HTH"/>
</dbReference>
<feature type="domain" description="HTH araC/xylS-type" evidence="4">
    <location>
        <begin position="196"/>
        <end position="294"/>
    </location>
</feature>
<organism evidence="5 6">
    <name type="scientific">Marinoscillum furvescens DSM 4134</name>
    <dbReference type="NCBI Taxonomy" id="1122208"/>
    <lineage>
        <taxon>Bacteria</taxon>
        <taxon>Pseudomonadati</taxon>
        <taxon>Bacteroidota</taxon>
        <taxon>Cytophagia</taxon>
        <taxon>Cytophagales</taxon>
        <taxon>Reichenbachiellaceae</taxon>
        <taxon>Marinoscillum</taxon>
    </lineage>
</organism>
<evidence type="ECO:0000259" key="4">
    <source>
        <dbReference type="PROSITE" id="PS01124"/>
    </source>
</evidence>
<dbReference type="SUPFAM" id="SSF51215">
    <property type="entry name" value="Regulatory protein AraC"/>
    <property type="match status" value="1"/>
</dbReference>
<dbReference type="PANTHER" id="PTHR43280">
    <property type="entry name" value="ARAC-FAMILY TRANSCRIPTIONAL REGULATOR"/>
    <property type="match status" value="1"/>
</dbReference>
<dbReference type="InterPro" id="IPR009057">
    <property type="entry name" value="Homeodomain-like_sf"/>
</dbReference>
<dbReference type="InterPro" id="IPR018060">
    <property type="entry name" value="HTH_AraC"/>
</dbReference>
<dbReference type="InterPro" id="IPR037923">
    <property type="entry name" value="HTH-like"/>
</dbReference>
<keyword evidence="1" id="KW-0805">Transcription regulation</keyword>